<dbReference type="AlphaFoldDB" id="A0A9E7DK01"/>
<reference evidence="8" key="1">
    <citation type="submission" date="2022-04" db="EMBL/GenBank/DDBJ databases">
        <title>Complete genome sequences of Ezakiella coagulans and Fenollaria massiliensis.</title>
        <authorList>
            <person name="France M.T."/>
            <person name="Clifford J."/>
            <person name="Narina S."/>
            <person name="Rutt L."/>
            <person name="Ravel J."/>
        </authorList>
    </citation>
    <scope>NUCLEOTIDE SEQUENCE</scope>
    <source>
        <strain evidence="8">C0061C2</strain>
    </source>
</reference>
<gene>
    <name evidence="8" type="ORF">M1R53_03005</name>
</gene>
<evidence type="ECO:0000259" key="7">
    <source>
        <dbReference type="Pfam" id="PF08340"/>
    </source>
</evidence>
<dbReference type="GO" id="GO:0016787">
    <property type="term" value="F:hydrolase activity"/>
    <property type="evidence" value="ECO:0007669"/>
    <property type="project" value="UniProtKB-KW"/>
</dbReference>
<dbReference type="Pfam" id="PF08340">
    <property type="entry name" value="YicC-like_C"/>
    <property type="match status" value="1"/>
</dbReference>
<dbReference type="Proteomes" id="UP000831151">
    <property type="component" value="Chromosome"/>
</dbReference>
<evidence type="ECO:0000256" key="5">
    <source>
        <dbReference type="ARBA" id="ARBA00035648"/>
    </source>
</evidence>
<dbReference type="InterPro" id="IPR013527">
    <property type="entry name" value="YicC-like_N"/>
</dbReference>
<comment type="cofactor">
    <cofactor evidence="1">
        <name>a divalent metal cation</name>
        <dbReference type="ChEBI" id="CHEBI:60240"/>
    </cofactor>
</comment>
<evidence type="ECO:0000256" key="2">
    <source>
        <dbReference type="ARBA" id="ARBA00022722"/>
    </source>
</evidence>
<dbReference type="RefSeq" id="WP_249243028.1">
    <property type="nucleotide sequence ID" value="NZ_CP096649.1"/>
</dbReference>
<feature type="domain" description="Endoribonuclease YicC-like N-terminal" evidence="6">
    <location>
        <begin position="2"/>
        <end position="156"/>
    </location>
</feature>
<keyword evidence="2" id="KW-0540">Nuclease</keyword>
<organism evidence="8 9">
    <name type="scientific">Fenollaria massiliensis</name>
    <dbReference type="NCBI Taxonomy" id="938288"/>
    <lineage>
        <taxon>Bacteria</taxon>
        <taxon>Bacillati</taxon>
        <taxon>Bacillota</taxon>
        <taxon>Clostridia</taxon>
        <taxon>Eubacteriales</taxon>
        <taxon>Fenollaria</taxon>
    </lineage>
</organism>
<dbReference type="InterPro" id="IPR013551">
    <property type="entry name" value="YicC-like_C"/>
</dbReference>
<accession>A0A9E7DK01</accession>
<keyword evidence="3" id="KW-0255">Endonuclease</keyword>
<dbReference type="EMBL" id="CP096649">
    <property type="protein sequence ID" value="UQK59628.1"/>
    <property type="molecule type" value="Genomic_DNA"/>
</dbReference>
<proteinExistence type="inferred from homology"/>
<evidence type="ECO:0000256" key="1">
    <source>
        <dbReference type="ARBA" id="ARBA00001968"/>
    </source>
</evidence>
<keyword evidence="9" id="KW-1185">Reference proteome</keyword>
<dbReference type="InterPro" id="IPR005229">
    <property type="entry name" value="YicC/YloC-like"/>
</dbReference>
<dbReference type="NCBIfam" id="TIGR00255">
    <property type="entry name" value="YicC/YloC family endoribonuclease"/>
    <property type="match status" value="1"/>
</dbReference>
<dbReference type="KEGG" id="fms:M1R53_03005"/>
<protein>
    <submittedName>
        <fullName evidence="8">YicC family protein</fullName>
    </submittedName>
</protein>
<comment type="similarity">
    <text evidence="5">Belongs to the YicC/YloC family.</text>
</comment>
<name>A0A9E7DK01_9FIRM</name>
<dbReference type="Pfam" id="PF03755">
    <property type="entry name" value="YicC-like_N"/>
    <property type="match status" value="1"/>
</dbReference>
<dbReference type="PANTHER" id="PTHR30636:SF3">
    <property type="entry name" value="UPF0701 PROTEIN YICC"/>
    <property type="match status" value="1"/>
</dbReference>
<keyword evidence="4" id="KW-0378">Hydrolase</keyword>
<dbReference type="PANTHER" id="PTHR30636">
    <property type="entry name" value="UPF0701 PROTEIN YICC"/>
    <property type="match status" value="1"/>
</dbReference>
<feature type="domain" description="Endoribonuclease YicC-like C-terminal" evidence="7">
    <location>
        <begin position="179"/>
        <end position="293"/>
    </location>
</feature>
<dbReference type="GO" id="GO:0004521">
    <property type="term" value="F:RNA endonuclease activity"/>
    <property type="evidence" value="ECO:0007669"/>
    <property type="project" value="InterPro"/>
</dbReference>
<evidence type="ECO:0000256" key="3">
    <source>
        <dbReference type="ARBA" id="ARBA00022759"/>
    </source>
</evidence>
<evidence type="ECO:0000256" key="4">
    <source>
        <dbReference type="ARBA" id="ARBA00022801"/>
    </source>
</evidence>
<evidence type="ECO:0000259" key="6">
    <source>
        <dbReference type="Pfam" id="PF03755"/>
    </source>
</evidence>
<sequence>MLKSMTSYGSSEYVCEKYKIKFELKSVNNRYFDLNLRSPRSLIEYEDKIRLAIKKRISRAKIDCFLTVVFLEDDPNDVEVDLVFLRKYMKALSLIKEELGLDDEIKLEDIISQQEVLSIVKNNYESDEFLDIMLETLEKALDNFDDMRIREGENLKSDILNNLTAIEENVDKIKEIYIDYTDEYKEDFMKKYNELIEDKSIIDEKRLEFELALLVDKYAIDEEIVRMYSHISQFKSMLNSDEAIGKKMDFLIQEMNRESNTILSKTKNIEISKIGVEQKNLIEKIREQIQNIE</sequence>
<evidence type="ECO:0000313" key="9">
    <source>
        <dbReference type="Proteomes" id="UP000831151"/>
    </source>
</evidence>
<evidence type="ECO:0000313" key="8">
    <source>
        <dbReference type="EMBL" id="UQK59628.1"/>
    </source>
</evidence>